<proteinExistence type="predicted"/>
<name>A0ACC5U8G0_9FLAO</name>
<dbReference type="EMBL" id="JAHKPD010000012">
    <property type="protein sequence ID" value="MBU2950539.1"/>
    <property type="molecule type" value="Genomic_DNA"/>
</dbReference>
<comment type="caution">
    <text evidence="1">The sequence shown here is derived from an EMBL/GenBank/DDBJ whole genome shotgun (WGS) entry which is preliminary data.</text>
</comment>
<gene>
    <name evidence="1" type="ORF">KO493_07510</name>
</gene>
<dbReference type="Proteomes" id="UP001647509">
    <property type="component" value="Unassembled WGS sequence"/>
</dbReference>
<accession>A0ACC5U8G0</accession>
<evidence type="ECO:0000313" key="1">
    <source>
        <dbReference type="EMBL" id="MBU2950539.1"/>
    </source>
</evidence>
<protein>
    <submittedName>
        <fullName evidence="1">Uncharacterized protein</fullName>
    </submittedName>
</protein>
<sequence length="603" mass="68257">MKKTHSFHIPVMGIGFTIDTPLKVAQYGMDSVISLVDDILLEKLRKMYSDKFEVPYNEITDKIDDFRAKRITSYLNLISDLADKKFESLKNLTSKKSDEMMAYINMLPNNSKLKAEFKKLTEKEFNFTEVKNWASKNLVMGSIDVNIMTKVDKDNYKDKEQLPSEYNDAHAALRGFANSKLKSSVVLSAGMNPRLYSYMGQFNDFFPNEKGEFNKRIILKVSDYRSALIQGKFLAKKGLWVSEYRIESGLNCGGHAFATDGYLLGPVLAEFKENRVALQEAIQSVLVQELENQGKVIPETALNFEITAQGGVGTEEEHNFLLEEYNLDSVGWGSPFLLVPEATTVDDSTLQKLAKAEEKDLYLSDISPLGIPFNNLRANTKDLEKQKNIDKDRPGSACPKKFVALNKEFKETGICTASREYQFLKIKALEEKELAPDEHKRELDKIIVKSCTCVGLGTSALLAYGLDTKVEGEGVSVCPGPNMAYYSKVMSLSNMTDHIYGRANMVSRNDRPNLFIKELHIYMDYLKNKMEDAKVSMNRKEEKYLKTFTTNMKAGVAYYQELFNGVKNSFEDIKSSVLSELEKTEAVLNQIQLEIESLKMVKA</sequence>
<organism evidence="1 2">
    <name type="scientific">Pseudotamlana agarivorans</name>
    <dbReference type="NCBI Taxonomy" id="481183"/>
    <lineage>
        <taxon>Bacteria</taxon>
        <taxon>Pseudomonadati</taxon>
        <taxon>Bacteroidota</taxon>
        <taxon>Flavobacteriia</taxon>
        <taxon>Flavobacteriales</taxon>
        <taxon>Flavobacteriaceae</taxon>
        <taxon>Pseudotamlana</taxon>
    </lineage>
</organism>
<keyword evidence="2" id="KW-1185">Reference proteome</keyword>
<reference evidence="1" key="1">
    <citation type="submission" date="2021-05" db="EMBL/GenBank/DDBJ databases">
        <title>Draft genomes of bacteria isolated from model marine particles.</title>
        <authorList>
            <person name="Datta M.S."/>
            <person name="Schwartzman J.A."/>
            <person name="Enke T.N."/>
            <person name="Saavedra J."/>
            <person name="Cermak N."/>
            <person name="Cordero O.X."/>
        </authorList>
    </citation>
    <scope>NUCLEOTIDE SEQUENCE</scope>
    <source>
        <strain evidence="1">I2M19</strain>
    </source>
</reference>
<evidence type="ECO:0000313" key="2">
    <source>
        <dbReference type="Proteomes" id="UP001647509"/>
    </source>
</evidence>